<evidence type="ECO:0000256" key="2">
    <source>
        <dbReference type="ARBA" id="ARBA00022448"/>
    </source>
</evidence>
<keyword evidence="3" id="KW-1003">Cell membrane</keyword>
<evidence type="ECO:0000256" key="7">
    <source>
        <dbReference type="RuleBase" id="RU363032"/>
    </source>
</evidence>
<evidence type="ECO:0000313" key="10">
    <source>
        <dbReference type="Proteomes" id="UP000740605"/>
    </source>
</evidence>
<keyword evidence="4 7" id="KW-0812">Transmembrane</keyword>
<reference evidence="9 10" key="1">
    <citation type="submission" date="2021-03" db="EMBL/GenBank/DDBJ databases">
        <title>Microbacterium pauli sp. nov., isolated from microfiltered milk.</title>
        <authorList>
            <person name="Bellassi P."/>
            <person name="Fontana A."/>
            <person name="Callegari M.L."/>
            <person name="Lorenzo M."/>
            <person name="Cappa F."/>
        </authorList>
    </citation>
    <scope>NUCLEOTIDE SEQUENCE [LARGE SCALE GENOMIC DNA]</scope>
    <source>
        <strain evidence="9 10">DSM 18909</strain>
    </source>
</reference>
<dbReference type="InterPro" id="IPR035906">
    <property type="entry name" value="MetI-like_sf"/>
</dbReference>
<evidence type="ECO:0000259" key="8">
    <source>
        <dbReference type="PROSITE" id="PS50928"/>
    </source>
</evidence>
<dbReference type="PANTHER" id="PTHR43386:SF1">
    <property type="entry name" value="D,D-DIPEPTIDE TRANSPORT SYSTEM PERMEASE PROTEIN DDPC-RELATED"/>
    <property type="match status" value="1"/>
</dbReference>
<comment type="similarity">
    <text evidence="7">Belongs to the binding-protein-dependent transport system permease family.</text>
</comment>
<feature type="transmembrane region" description="Helical" evidence="7">
    <location>
        <begin position="138"/>
        <end position="160"/>
    </location>
</feature>
<comment type="subcellular location">
    <subcellularLocation>
        <location evidence="1 7">Cell membrane</location>
        <topology evidence="1 7">Multi-pass membrane protein</topology>
    </subcellularLocation>
</comment>
<dbReference type="InterPro" id="IPR050366">
    <property type="entry name" value="BP-dependent_transpt_permease"/>
</dbReference>
<sequence>MTKHSAPSAATLPAASAVTTPVAPAPDTAARFVWPRLRPTEWAGVGILAVVAAFILIVPILPGSDPYAQDLSASFIRPFTDGSHLLGTDMLGRDLASRLAVGGQVSLGIVLFVVAINAFVGMVMGMIAGYAGGRLDNLLMGWADVQLAMPIILVLIALSAALGPNVWLMILTLAATYWVGYARVARSTAMSLKGRDFVIAPRIQGATPQWIVSTHIAPHVGVQVLILASADIGGVLLLTSSFDYLGLGVQAPTPSWGLLISEGQKYVREAPHLALIPGVAIFLVVIGVNLLSQRFTAERELSTLRRRKKVRS</sequence>
<evidence type="ECO:0000256" key="6">
    <source>
        <dbReference type="ARBA" id="ARBA00023136"/>
    </source>
</evidence>
<dbReference type="RefSeq" id="WP_215485835.1">
    <property type="nucleotide sequence ID" value="NZ_BAAAPJ010000001.1"/>
</dbReference>
<dbReference type="PANTHER" id="PTHR43386">
    <property type="entry name" value="OLIGOPEPTIDE TRANSPORT SYSTEM PERMEASE PROTEIN APPC"/>
    <property type="match status" value="1"/>
</dbReference>
<comment type="caution">
    <text evidence="9">The sequence shown here is derived from an EMBL/GenBank/DDBJ whole genome shotgun (WGS) entry which is preliminary data.</text>
</comment>
<protein>
    <submittedName>
        <fullName evidence="9">ABC transporter permease</fullName>
    </submittedName>
</protein>
<keyword evidence="2 7" id="KW-0813">Transport</keyword>
<feature type="domain" description="ABC transmembrane type-1" evidence="8">
    <location>
        <begin position="107"/>
        <end position="292"/>
    </location>
</feature>
<name>A0ABS5XPW6_9MICO</name>
<dbReference type="InterPro" id="IPR000515">
    <property type="entry name" value="MetI-like"/>
</dbReference>
<accession>A0ABS5XPW6</accession>
<dbReference type="CDD" id="cd06261">
    <property type="entry name" value="TM_PBP2"/>
    <property type="match status" value="1"/>
</dbReference>
<gene>
    <name evidence="9" type="ORF">J0P97_00605</name>
</gene>
<dbReference type="Gene3D" id="1.10.3720.10">
    <property type="entry name" value="MetI-like"/>
    <property type="match status" value="1"/>
</dbReference>
<dbReference type="Proteomes" id="UP000740605">
    <property type="component" value="Unassembled WGS sequence"/>
</dbReference>
<dbReference type="Pfam" id="PF00528">
    <property type="entry name" value="BPD_transp_1"/>
    <property type="match status" value="1"/>
</dbReference>
<dbReference type="SUPFAM" id="SSF161098">
    <property type="entry name" value="MetI-like"/>
    <property type="match status" value="1"/>
</dbReference>
<feature type="transmembrane region" description="Helical" evidence="7">
    <location>
        <begin position="105"/>
        <end position="131"/>
    </location>
</feature>
<keyword evidence="6 7" id="KW-0472">Membrane</keyword>
<dbReference type="PROSITE" id="PS50928">
    <property type="entry name" value="ABC_TM1"/>
    <property type="match status" value="1"/>
</dbReference>
<evidence type="ECO:0000256" key="1">
    <source>
        <dbReference type="ARBA" id="ARBA00004651"/>
    </source>
</evidence>
<feature type="transmembrane region" description="Helical" evidence="7">
    <location>
        <begin position="273"/>
        <end position="292"/>
    </location>
</feature>
<keyword evidence="5 7" id="KW-1133">Transmembrane helix</keyword>
<evidence type="ECO:0000256" key="4">
    <source>
        <dbReference type="ARBA" id="ARBA00022692"/>
    </source>
</evidence>
<evidence type="ECO:0000256" key="5">
    <source>
        <dbReference type="ARBA" id="ARBA00022989"/>
    </source>
</evidence>
<evidence type="ECO:0000256" key="3">
    <source>
        <dbReference type="ARBA" id="ARBA00022475"/>
    </source>
</evidence>
<feature type="transmembrane region" description="Helical" evidence="7">
    <location>
        <begin position="166"/>
        <end position="185"/>
    </location>
</feature>
<proteinExistence type="inferred from homology"/>
<feature type="transmembrane region" description="Helical" evidence="7">
    <location>
        <begin position="42"/>
        <end position="61"/>
    </location>
</feature>
<dbReference type="EMBL" id="JAFLHG010000001">
    <property type="protein sequence ID" value="MBT8796575.1"/>
    <property type="molecule type" value="Genomic_DNA"/>
</dbReference>
<organism evidence="9 10">
    <name type="scientific">Microbacterium flavum</name>
    <dbReference type="NCBI Taxonomy" id="415216"/>
    <lineage>
        <taxon>Bacteria</taxon>
        <taxon>Bacillati</taxon>
        <taxon>Actinomycetota</taxon>
        <taxon>Actinomycetes</taxon>
        <taxon>Micrococcales</taxon>
        <taxon>Microbacteriaceae</taxon>
        <taxon>Microbacterium</taxon>
    </lineage>
</organism>
<keyword evidence="10" id="KW-1185">Reference proteome</keyword>
<evidence type="ECO:0000313" key="9">
    <source>
        <dbReference type="EMBL" id="MBT8796575.1"/>
    </source>
</evidence>